<feature type="chain" id="PRO_5009315927" evidence="1">
    <location>
        <begin position="24"/>
        <end position="178"/>
    </location>
</feature>
<evidence type="ECO:0000313" key="2">
    <source>
        <dbReference type="Proteomes" id="UP000095281"/>
    </source>
</evidence>
<protein>
    <submittedName>
        <fullName evidence="3">BPI1 domain-containing protein</fullName>
    </submittedName>
</protein>
<evidence type="ECO:0000313" key="3">
    <source>
        <dbReference type="WBParaSite" id="MhA1_Contig310.frz3.gene46"/>
    </source>
</evidence>
<dbReference type="PROSITE" id="PS51257">
    <property type="entry name" value="PROKAR_LIPOPROTEIN"/>
    <property type="match status" value="1"/>
</dbReference>
<name>A0A1I8BLU2_MELHA</name>
<keyword evidence="1" id="KW-0732">Signal</keyword>
<dbReference type="WBParaSite" id="MhA1_Contig310.frz3.gene46">
    <property type="protein sequence ID" value="MhA1_Contig310.frz3.gene46"/>
    <property type="gene ID" value="MhA1_Contig310.frz3.gene46"/>
</dbReference>
<organism evidence="2 3">
    <name type="scientific">Meloidogyne hapla</name>
    <name type="common">Root-knot nematode worm</name>
    <dbReference type="NCBI Taxonomy" id="6305"/>
    <lineage>
        <taxon>Eukaryota</taxon>
        <taxon>Metazoa</taxon>
        <taxon>Ecdysozoa</taxon>
        <taxon>Nematoda</taxon>
        <taxon>Chromadorea</taxon>
        <taxon>Rhabditida</taxon>
        <taxon>Tylenchina</taxon>
        <taxon>Tylenchomorpha</taxon>
        <taxon>Tylenchoidea</taxon>
        <taxon>Meloidogynidae</taxon>
        <taxon>Meloidogyninae</taxon>
        <taxon>Meloidogyne</taxon>
    </lineage>
</organism>
<dbReference type="AlphaFoldDB" id="A0A1I8BLU2"/>
<evidence type="ECO:0000256" key="1">
    <source>
        <dbReference type="SAM" id="SignalP"/>
    </source>
</evidence>
<feature type="signal peptide" evidence="1">
    <location>
        <begin position="1"/>
        <end position="23"/>
    </location>
</feature>
<accession>A0A1I8BLU2</accession>
<proteinExistence type="predicted"/>
<sequence length="178" mass="19781">MKILNSVFLWFTVSCYFVENVCSTTSHFQEDLIDEAVNAISSISSGTADVLMSLKNIGLKTGLFMKVIVPVGSLIISEINPDVRGYIGGICANISYNGRSHDMDEYLKTISDQILIISNHTVNWLTTSLESSWPSVHQEVLKEQLIRIIPNPGQVTIDNLSVVLDLTLKQIYFIGTKK</sequence>
<dbReference type="Proteomes" id="UP000095281">
    <property type="component" value="Unplaced"/>
</dbReference>
<keyword evidence="2" id="KW-1185">Reference proteome</keyword>
<reference evidence="3" key="1">
    <citation type="submission" date="2016-11" db="UniProtKB">
        <authorList>
            <consortium name="WormBaseParasite"/>
        </authorList>
    </citation>
    <scope>IDENTIFICATION</scope>
</reference>